<name>A0ABU3T298_9ALTE</name>
<protein>
    <recommendedName>
        <fullName evidence="4">GGDEF domain-containing protein</fullName>
    </recommendedName>
</protein>
<accession>A0ABU3T298</accession>
<evidence type="ECO:0000256" key="1">
    <source>
        <dbReference type="SAM" id="MobiDB-lite"/>
    </source>
</evidence>
<keyword evidence="3" id="KW-1185">Reference proteome</keyword>
<evidence type="ECO:0000313" key="2">
    <source>
        <dbReference type="EMBL" id="MDU0356392.1"/>
    </source>
</evidence>
<proteinExistence type="predicted"/>
<gene>
    <name evidence="2" type="ORF">RS130_23085</name>
</gene>
<dbReference type="EMBL" id="JAWDIO010000002">
    <property type="protein sequence ID" value="MDU0356392.1"/>
    <property type="molecule type" value="Genomic_DNA"/>
</dbReference>
<dbReference type="Proteomes" id="UP001247805">
    <property type="component" value="Unassembled WGS sequence"/>
</dbReference>
<feature type="region of interest" description="Disordered" evidence="1">
    <location>
        <begin position="67"/>
        <end position="90"/>
    </location>
</feature>
<evidence type="ECO:0008006" key="4">
    <source>
        <dbReference type="Google" id="ProtNLM"/>
    </source>
</evidence>
<organism evidence="2 3">
    <name type="scientific">Paraglaciecola aquimarina</name>
    <dbReference type="NCBI Taxonomy" id="1235557"/>
    <lineage>
        <taxon>Bacteria</taxon>
        <taxon>Pseudomonadati</taxon>
        <taxon>Pseudomonadota</taxon>
        <taxon>Gammaproteobacteria</taxon>
        <taxon>Alteromonadales</taxon>
        <taxon>Alteromonadaceae</taxon>
        <taxon>Paraglaciecola</taxon>
    </lineage>
</organism>
<feature type="compositionally biased region" description="Polar residues" evidence="1">
    <location>
        <begin position="80"/>
        <end position="90"/>
    </location>
</feature>
<dbReference type="RefSeq" id="WP_316027878.1">
    <property type="nucleotide sequence ID" value="NZ_JAWDIO010000002.1"/>
</dbReference>
<reference evidence="2 3" key="1">
    <citation type="submission" date="2023-10" db="EMBL/GenBank/DDBJ databases">
        <title>Glaciecola aquimarina strain GGW-M5 nov., isolated from a coastal seawater.</title>
        <authorList>
            <person name="Bayburt H."/>
            <person name="Kim J.M."/>
            <person name="Choi B.J."/>
            <person name="Jeon C.O."/>
        </authorList>
    </citation>
    <scope>NUCLEOTIDE SEQUENCE [LARGE SCALE GENOMIC DNA]</scope>
    <source>
        <strain evidence="2 3">KCTC 32108</strain>
    </source>
</reference>
<sequence length="90" mass="9776">MWRSDEKLAEIIENKRSVINGKYPLHSADDQLVYVDISIAIGGAVRGLGTQNCAELMQKADQNMYLDKENQAPFGPATAASDNTCASSTK</sequence>
<comment type="caution">
    <text evidence="2">The sequence shown here is derived from an EMBL/GenBank/DDBJ whole genome shotgun (WGS) entry which is preliminary data.</text>
</comment>
<evidence type="ECO:0000313" key="3">
    <source>
        <dbReference type="Proteomes" id="UP001247805"/>
    </source>
</evidence>